<evidence type="ECO:0000259" key="9">
    <source>
        <dbReference type="SMART" id="SM00906"/>
    </source>
</evidence>
<feature type="domain" description="Xylanolytic transcriptional activator regulatory" evidence="9">
    <location>
        <begin position="530"/>
        <end position="607"/>
    </location>
</feature>
<dbReference type="EMBL" id="CABFNO020001538">
    <property type="protein sequence ID" value="CAG9996135.1"/>
    <property type="molecule type" value="Genomic_DNA"/>
</dbReference>
<keyword evidence="5" id="KW-0804">Transcription</keyword>
<comment type="caution">
    <text evidence="10">The sequence shown here is derived from an EMBL/GenBank/DDBJ whole genome shotgun (WGS) entry which is preliminary data.</text>
</comment>
<evidence type="ECO:0000256" key="4">
    <source>
        <dbReference type="ARBA" id="ARBA00023125"/>
    </source>
</evidence>
<keyword evidence="4" id="KW-0238">DNA-binding</keyword>
<dbReference type="PANTHER" id="PTHR31313:SF81">
    <property type="entry name" value="TY1 ENHANCER ACTIVATOR"/>
    <property type="match status" value="1"/>
</dbReference>
<evidence type="ECO:0000256" key="2">
    <source>
        <dbReference type="ARBA" id="ARBA00022833"/>
    </source>
</evidence>
<feature type="compositionally biased region" description="Polar residues" evidence="8">
    <location>
        <begin position="117"/>
        <end position="133"/>
    </location>
</feature>
<dbReference type="GO" id="GO:0003677">
    <property type="term" value="F:DNA binding"/>
    <property type="evidence" value="ECO:0007669"/>
    <property type="project" value="UniProtKB-KW"/>
</dbReference>
<evidence type="ECO:0000256" key="6">
    <source>
        <dbReference type="ARBA" id="ARBA00023242"/>
    </source>
</evidence>
<protein>
    <recommendedName>
        <fullName evidence="9">Xylanolytic transcriptional activator regulatory domain-containing protein</fullName>
    </recommendedName>
</protein>
<dbReference type="SMART" id="SM00906">
    <property type="entry name" value="Fungal_trans"/>
    <property type="match status" value="1"/>
</dbReference>
<dbReference type="Proteomes" id="UP000754883">
    <property type="component" value="Unassembled WGS sequence"/>
</dbReference>
<dbReference type="CDD" id="cd12148">
    <property type="entry name" value="fungal_TF_MHR"/>
    <property type="match status" value="1"/>
</dbReference>
<dbReference type="InterPro" id="IPR007219">
    <property type="entry name" value="XnlR_reg_dom"/>
</dbReference>
<evidence type="ECO:0000313" key="10">
    <source>
        <dbReference type="EMBL" id="CAG9996135.1"/>
    </source>
</evidence>
<dbReference type="Pfam" id="PF04082">
    <property type="entry name" value="Fungal_trans"/>
    <property type="match status" value="1"/>
</dbReference>
<evidence type="ECO:0000256" key="8">
    <source>
        <dbReference type="SAM" id="MobiDB-lite"/>
    </source>
</evidence>
<evidence type="ECO:0000313" key="11">
    <source>
        <dbReference type="Proteomes" id="UP000754883"/>
    </source>
</evidence>
<sequence length="886" mass="100003">MPPREGPRQGLRKRVRSVQTLTEEQIQQKRIVDRRAQRAARQRNRDAMADLEQRYTRLQEMYDERDRELGLLRESNQSLQRALDQIGQIVSSTSRRTEVSADGTSMSRDQNELLARGSNQQETRGIGLQSPSNLHGHMHAHAITPWHCNATCPLDQIFLDVLESSKMMMSRGVPIDTVVGPRKPCVKVVVDGTPVSEAVPMSGPISEIVSVYPGFALPERLAFFYIMCLSMRWKISPTRENYLAMPFWLRPTVIQVTTSHPIWMDNIPWPGMRDFIIESFEDFHHPEFSPHFSTNISVNWADGEPYIESGDELVLTETFEKHAPSLPVQNQDTDPGPAFGHHDHYTSEKSPLNEITDTLGKFQIADGGEVRFFGSRSNFNLLQTAMLSSKSSREIQMEGFKAAMSRMEPLDLGSELQTHLLDLFWRWQNQWQYFVSRKLFTSSQASSGGAAFGPFHSPLLLTAINALASRYSDRLELRKDVGDPNTAGDHFVEQVKIMLQYECEAPTTTTVQAVLLLSLCETARDKEALGFMYCGMATRMALNLGLHVDCSKCVPAGLLTPEEVEDRRVTWWGVYMLDKLFNIGLGRPSMIQERDITARMPSLDSEDEFALWDTGIEEVTGVLDAIYSPNNVLDAASKEELALNAQIRLCSFYSSLPSYLRLPKSPNIAEAPVLPHVYQMHLQYHVVTILLHRPFLRTTRLSEGNISGCLQADDSHTDACRSSTECIANILRWQSKQYGLRTAPISTVHCAFTAAIILLADASTNSALMREKALRNLTTCVNALEEMETAWSWSTRSLLALRNIAQKWKIQAAVFCKPRYSDLPIHEPPKEAVALDATMMFSFGEDAMSWMNEFEGPALYDNPGLATASQPTQMFEMDYNNFMPFE</sequence>
<dbReference type="Pfam" id="PF11905">
    <property type="entry name" value="DUF3425"/>
    <property type="match status" value="1"/>
</dbReference>
<gene>
    <name evidence="10" type="ORF">CBYS24578_00014378</name>
</gene>
<reference evidence="10 11" key="2">
    <citation type="submission" date="2021-10" db="EMBL/GenBank/DDBJ databases">
        <authorList>
            <person name="Piombo E."/>
        </authorList>
    </citation>
    <scope>NUCLEOTIDE SEQUENCE [LARGE SCALE GENOMIC DNA]</scope>
</reference>
<keyword evidence="7" id="KW-0175">Coiled coil</keyword>
<evidence type="ECO:0000256" key="1">
    <source>
        <dbReference type="ARBA" id="ARBA00022723"/>
    </source>
</evidence>
<feature type="coiled-coil region" evidence="7">
    <location>
        <begin position="41"/>
        <end position="68"/>
    </location>
</feature>
<keyword evidence="6" id="KW-0539">Nucleus</keyword>
<feature type="region of interest" description="Disordered" evidence="8">
    <location>
        <begin position="1"/>
        <end position="22"/>
    </location>
</feature>
<feature type="region of interest" description="Disordered" evidence="8">
    <location>
        <begin position="93"/>
        <end position="133"/>
    </location>
</feature>
<dbReference type="OrthoDB" id="2154091at2759"/>
<evidence type="ECO:0000256" key="5">
    <source>
        <dbReference type="ARBA" id="ARBA00023163"/>
    </source>
</evidence>
<evidence type="ECO:0000256" key="3">
    <source>
        <dbReference type="ARBA" id="ARBA00023015"/>
    </source>
</evidence>
<dbReference type="GO" id="GO:0008270">
    <property type="term" value="F:zinc ion binding"/>
    <property type="evidence" value="ECO:0007669"/>
    <property type="project" value="InterPro"/>
</dbReference>
<dbReference type="InterPro" id="IPR021833">
    <property type="entry name" value="DUF3425"/>
</dbReference>
<keyword evidence="11" id="KW-1185">Reference proteome</keyword>
<organism evidence="10 11">
    <name type="scientific">Clonostachys byssicola</name>
    <dbReference type="NCBI Taxonomy" id="160290"/>
    <lineage>
        <taxon>Eukaryota</taxon>
        <taxon>Fungi</taxon>
        <taxon>Dikarya</taxon>
        <taxon>Ascomycota</taxon>
        <taxon>Pezizomycotina</taxon>
        <taxon>Sordariomycetes</taxon>
        <taxon>Hypocreomycetidae</taxon>
        <taxon>Hypocreales</taxon>
        <taxon>Bionectriaceae</taxon>
        <taxon>Clonostachys</taxon>
    </lineage>
</organism>
<accession>A0A9N9UQL7</accession>
<dbReference type="GO" id="GO:0006351">
    <property type="term" value="P:DNA-templated transcription"/>
    <property type="evidence" value="ECO:0007669"/>
    <property type="project" value="InterPro"/>
</dbReference>
<dbReference type="AlphaFoldDB" id="A0A9N9UQL7"/>
<keyword evidence="1" id="KW-0479">Metal-binding</keyword>
<name>A0A9N9UQL7_9HYPO</name>
<reference evidence="11" key="1">
    <citation type="submission" date="2019-06" db="EMBL/GenBank/DDBJ databases">
        <authorList>
            <person name="Broberg M."/>
        </authorList>
    </citation>
    <scope>NUCLEOTIDE SEQUENCE [LARGE SCALE GENOMIC DNA]</scope>
</reference>
<keyword evidence="2" id="KW-0862">Zinc</keyword>
<proteinExistence type="predicted"/>
<dbReference type="PANTHER" id="PTHR31313">
    <property type="entry name" value="TY1 ENHANCER ACTIVATOR"/>
    <property type="match status" value="1"/>
</dbReference>
<evidence type="ECO:0000256" key="7">
    <source>
        <dbReference type="SAM" id="Coils"/>
    </source>
</evidence>
<dbReference type="InterPro" id="IPR051615">
    <property type="entry name" value="Transcr_Regulatory_Elem"/>
</dbReference>
<keyword evidence="3" id="KW-0805">Transcription regulation</keyword>